<dbReference type="PANTHER" id="PTHR11647:SF74">
    <property type="entry name" value="PROTEIN UNC-33"/>
    <property type="match status" value="1"/>
</dbReference>
<dbReference type="SUPFAM" id="SSF51556">
    <property type="entry name" value="Metallo-dependent hydrolases"/>
    <property type="match status" value="1"/>
</dbReference>
<dbReference type="PANTHER" id="PTHR11647">
    <property type="entry name" value="HYDRANTOINASE/DIHYDROPYRIMIDINASE FAMILY MEMBER"/>
    <property type="match status" value="1"/>
</dbReference>
<accession>A0A075A2T2</accession>
<sequence>MSHRRESGAVPPWVIPEPAPRKTLTASPQTQQGESGTPSVAGDVRPKSRVSFGELQETPYSHACGDIGDMPDTGKKKQYLHIIGGEIVNSDCIQKAELLIENGKIISVGNKLDVPRGTGTIDASGLLIMPGGVDIATYIQNDMFDYREEDYANTTKEAVLGGTTTIVDTVICPRGEYPIDVLCKQKSRTQAAKLWCNVIYRVALLELNDVILDQMEPLVKQHHVSSFLFFVSSPDVASRTVQAGISPANLKNALHRCRQLGALALVRNASVPVNQTSKCEQEFPLDAVGREVEEKVHLSILHAAGSANCPILLTSPTGLNSVEETAKSRRRVPPVHAFISIAPSSLLPSTTNGMQRSSQFLGPLATGDIAAISSDQAGTNHPKGSARLGAIGQRLVAVWEASVPTGWLDASGFVRVVSTNAARYTGQYPNKGRISPGSDADLVLWPSDSLTQPGTGRPAMVLLRGMIMAREGKLADRSMNVGPYITIDGIPQDVTDPEPLGEVLSCEPFPMTVYSTVLATDRLRRRYQASMDNDTWSMGALQNEVNTPVKSTLSTEPSGTKSSTQPTPSPTLVTNLQQTPENLSGVRMVHGHRDLHASGFSLSGAQVDDNQPHRSGIRTSQPPGGQSRNPLW</sequence>
<keyword evidence="5" id="KW-1185">Reference proteome</keyword>
<feature type="compositionally biased region" description="Polar residues" evidence="2">
    <location>
        <begin position="24"/>
        <end position="38"/>
    </location>
</feature>
<gene>
    <name evidence="4" type="ORF">T265_00536</name>
</gene>
<name>A0A075A2T2_OPIVI</name>
<dbReference type="Gene3D" id="2.30.40.10">
    <property type="entry name" value="Urease, subunit C, domain 1"/>
    <property type="match status" value="1"/>
</dbReference>
<dbReference type="InterPro" id="IPR032466">
    <property type="entry name" value="Metal_Hydrolase"/>
</dbReference>
<dbReference type="SUPFAM" id="SSF51338">
    <property type="entry name" value="Composite domain of metallo-dependent hydrolases"/>
    <property type="match status" value="1"/>
</dbReference>
<evidence type="ECO:0000313" key="5">
    <source>
        <dbReference type="Proteomes" id="UP000054324"/>
    </source>
</evidence>
<evidence type="ECO:0000256" key="1">
    <source>
        <dbReference type="ARBA" id="ARBA00008829"/>
    </source>
</evidence>
<dbReference type="OrthoDB" id="10258955at2759"/>
<evidence type="ECO:0000313" key="4">
    <source>
        <dbReference type="EMBL" id="KER33646.1"/>
    </source>
</evidence>
<reference evidence="4 5" key="1">
    <citation type="submission" date="2013-11" db="EMBL/GenBank/DDBJ databases">
        <title>Opisthorchis viverrini - life in the bile duct.</title>
        <authorList>
            <person name="Young N.D."/>
            <person name="Nagarajan N."/>
            <person name="Lin S.J."/>
            <person name="Korhonen P.K."/>
            <person name="Jex A.R."/>
            <person name="Hall R.S."/>
            <person name="Safavi-Hemami H."/>
            <person name="Kaewkong W."/>
            <person name="Bertrand D."/>
            <person name="Gao S."/>
            <person name="Seet Q."/>
            <person name="Wongkham S."/>
            <person name="Teh B.T."/>
            <person name="Wongkham C."/>
            <person name="Intapan P.M."/>
            <person name="Maleewong W."/>
            <person name="Yang X."/>
            <person name="Hu M."/>
            <person name="Wang Z."/>
            <person name="Hofmann A."/>
            <person name="Sternberg P.W."/>
            <person name="Tan P."/>
            <person name="Wang J."/>
            <person name="Gasser R.B."/>
        </authorList>
    </citation>
    <scope>NUCLEOTIDE SEQUENCE [LARGE SCALE GENOMIC DNA]</scope>
</reference>
<dbReference type="InterPro" id="IPR006680">
    <property type="entry name" value="Amidohydro-rel"/>
</dbReference>
<dbReference type="InterPro" id="IPR011059">
    <property type="entry name" value="Metal-dep_hydrolase_composite"/>
</dbReference>
<protein>
    <recommendedName>
        <fullName evidence="3">Amidohydrolase-related domain-containing protein</fullName>
    </recommendedName>
</protein>
<feature type="region of interest" description="Disordered" evidence="2">
    <location>
        <begin position="1"/>
        <end position="46"/>
    </location>
</feature>
<proteinExistence type="inferred from homology"/>
<dbReference type="STRING" id="6198.A0A075A2T2"/>
<dbReference type="KEGG" id="ovi:T265_00536"/>
<dbReference type="Pfam" id="PF01979">
    <property type="entry name" value="Amidohydro_1"/>
    <property type="match status" value="1"/>
</dbReference>
<dbReference type="Gene3D" id="3.20.20.140">
    <property type="entry name" value="Metal-dependent hydrolases"/>
    <property type="match status" value="1"/>
</dbReference>
<dbReference type="Proteomes" id="UP000054324">
    <property type="component" value="Unassembled WGS sequence"/>
</dbReference>
<organism evidence="4 5">
    <name type="scientific">Opisthorchis viverrini</name>
    <name type="common">Southeast Asian liver fluke</name>
    <dbReference type="NCBI Taxonomy" id="6198"/>
    <lineage>
        <taxon>Eukaryota</taxon>
        <taxon>Metazoa</taxon>
        <taxon>Spiralia</taxon>
        <taxon>Lophotrochozoa</taxon>
        <taxon>Platyhelminthes</taxon>
        <taxon>Trematoda</taxon>
        <taxon>Digenea</taxon>
        <taxon>Opisthorchiida</taxon>
        <taxon>Opisthorchiata</taxon>
        <taxon>Opisthorchiidae</taxon>
        <taxon>Opisthorchis</taxon>
    </lineage>
</organism>
<dbReference type="RefSeq" id="XP_009162604.1">
    <property type="nucleotide sequence ID" value="XM_009164340.1"/>
</dbReference>
<dbReference type="InterPro" id="IPR050378">
    <property type="entry name" value="Metallo-dep_Hydrolases_sf"/>
</dbReference>
<feature type="domain" description="Amidohydrolase-related" evidence="3">
    <location>
        <begin position="366"/>
        <end position="454"/>
    </location>
</feature>
<evidence type="ECO:0000256" key="2">
    <source>
        <dbReference type="SAM" id="MobiDB-lite"/>
    </source>
</evidence>
<dbReference type="EMBL" id="KL596623">
    <property type="protein sequence ID" value="KER33646.1"/>
    <property type="molecule type" value="Genomic_DNA"/>
</dbReference>
<dbReference type="CTD" id="20314724"/>
<feature type="compositionally biased region" description="Polar residues" evidence="2">
    <location>
        <begin position="617"/>
        <end position="632"/>
    </location>
</feature>
<feature type="region of interest" description="Disordered" evidence="2">
    <location>
        <begin position="602"/>
        <end position="632"/>
    </location>
</feature>
<dbReference type="AlphaFoldDB" id="A0A075A2T2"/>
<feature type="region of interest" description="Disordered" evidence="2">
    <location>
        <begin position="538"/>
        <end position="575"/>
    </location>
</feature>
<evidence type="ECO:0000259" key="3">
    <source>
        <dbReference type="Pfam" id="PF01979"/>
    </source>
</evidence>
<dbReference type="GO" id="GO:0005829">
    <property type="term" value="C:cytosol"/>
    <property type="evidence" value="ECO:0007669"/>
    <property type="project" value="TreeGrafter"/>
</dbReference>
<feature type="compositionally biased region" description="Polar residues" evidence="2">
    <location>
        <begin position="543"/>
        <end position="556"/>
    </location>
</feature>
<dbReference type="GeneID" id="20314724"/>
<dbReference type="GO" id="GO:0006208">
    <property type="term" value="P:pyrimidine nucleobase catabolic process"/>
    <property type="evidence" value="ECO:0007669"/>
    <property type="project" value="TreeGrafter"/>
</dbReference>
<feature type="compositionally biased region" description="Low complexity" evidence="2">
    <location>
        <begin position="557"/>
        <end position="566"/>
    </location>
</feature>
<dbReference type="GO" id="GO:0004157">
    <property type="term" value="F:dihydropyrimidinase activity"/>
    <property type="evidence" value="ECO:0007669"/>
    <property type="project" value="UniProtKB-EC"/>
</dbReference>
<comment type="similarity">
    <text evidence="1">Belongs to the metallo-dependent hydrolases superfamily. Hydantoinase/dihydropyrimidinase family.</text>
</comment>